<sequence length="85" mass="10118">MCYQNIVCCPVHYARQSQKILNRMFPNCWIRRGSNIAWTARSPDLTPLDHFLWETLKNEVYRESPTTAEHMRGRTYYSDVSPIDH</sequence>
<evidence type="ECO:0000313" key="2">
    <source>
        <dbReference type="Proteomes" id="UP000053825"/>
    </source>
</evidence>
<gene>
    <name evidence="1" type="ORF">WH47_02896</name>
</gene>
<dbReference type="AlphaFoldDB" id="A0A0L7RHX6"/>
<protein>
    <submittedName>
        <fullName evidence="1">Uncharacterized protein</fullName>
    </submittedName>
</protein>
<evidence type="ECO:0000313" key="1">
    <source>
        <dbReference type="EMBL" id="KOC70393.1"/>
    </source>
</evidence>
<reference evidence="1 2" key="1">
    <citation type="submission" date="2015-07" db="EMBL/GenBank/DDBJ databases">
        <title>The genome of Habropoda laboriosa.</title>
        <authorList>
            <person name="Pan H."/>
            <person name="Kapheim K."/>
        </authorList>
    </citation>
    <scope>NUCLEOTIDE SEQUENCE [LARGE SCALE GENOMIC DNA]</scope>
    <source>
        <strain evidence="1">0110345459</strain>
    </source>
</reference>
<name>A0A0L7RHX6_9HYME</name>
<dbReference type="GO" id="GO:0003676">
    <property type="term" value="F:nucleic acid binding"/>
    <property type="evidence" value="ECO:0007669"/>
    <property type="project" value="InterPro"/>
</dbReference>
<dbReference type="PANTHER" id="PTHR47326:SF1">
    <property type="entry name" value="HTH PSQ-TYPE DOMAIN-CONTAINING PROTEIN"/>
    <property type="match status" value="1"/>
</dbReference>
<dbReference type="InterPro" id="IPR036397">
    <property type="entry name" value="RNaseH_sf"/>
</dbReference>
<dbReference type="STRING" id="597456.A0A0L7RHX6"/>
<keyword evidence="2" id="KW-1185">Reference proteome</keyword>
<dbReference type="Gene3D" id="3.30.420.10">
    <property type="entry name" value="Ribonuclease H-like superfamily/Ribonuclease H"/>
    <property type="match status" value="1"/>
</dbReference>
<accession>A0A0L7RHX6</accession>
<dbReference type="EMBL" id="KQ414590">
    <property type="protein sequence ID" value="KOC70393.1"/>
    <property type="molecule type" value="Genomic_DNA"/>
</dbReference>
<dbReference type="Proteomes" id="UP000053825">
    <property type="component" value="Unassembled WGS sequence"/>
</dbReference>
<dbReference type="PANTHER" id="PTHR47326">
    <property type="entry name" value="TRANSPOSABLE ELEMENT TC3 TRANSPOSASE-LIKE PROTEIN"/>
    <property type="match status" value="1"/>
</dbReference>
<organism evidence="1 2">
    <name type="scientific">Habropoda laboriosa</name>
    <dbReference type="NCBI Taxonomy" id="597456"/>
    <lineage>
        <taxon>Eukaryota</taxon>
        <taxon>Metazoa</taxon>
        <taxon>Ecdysozoa</taxon>
        <taxon>Arthropoda</taxon>
        <taxon>Hexapoda</taxon>
        <taxon>Insecta</taxon>
        <taxon>Pterygota</taxon>
        <taxon>Neoptera</taxon>
        <taxon>Endopterygota</taxon>
        <taxon>Hymenoptera</taxon>
        <taxon>Apocrita</taxon>
        <taxon>Aculeata</taxon>
        <taxon>Apoidea</taxon>
        <taxon>Anthophila</taxon>
        <taxon>Apidae</taxon>
        <taxon>Habropoda</taxon>
    </lineage>
</organism>
<proteinExistence type="predicted"/>